<protein>
    <submittedName>
        <fullName evidence="1">Uncharacterized protein</fullName>
    </submittedName>
</protein>
<dbReference type="Proteomes" id="UP001175226">
    <property type="component" value="Unassembled WGS sequence"/>
</dbReference>
<accession>A0AA39MIB1</accession>
<sequence>PRTKEESMEKLRSQFVEAQTLGNGNKIKTMRTDTGLKDTFASFFIDKLINSYKGKRGDQRQEALDKAIREMREEILSPVW</sequence>
<name>A0AA39MIB1_9AGAR</name>
<keyword evidence="2" id="KW-1185">Reference proteome</keyword>
<gene>
    <name evidence="1" type="ORF">EV421DRAFT_1670609</name>
</gene>
<organism evidence="1 2">
    <name type="scientific">Armillaria borealis</name>
    <dbReference type="NCBI Taxonomy" id="47425"/>
    <lineage>
        <taxon>Eukaryota</taxon>
        <taxon>Fungi</taxon>
        <taxon>Dikarya</taxon>
        <taxon>Basidiomycota</taxon>
        <taxon>Agaricomycotina</taxon>
        <taxon>Agaricomycetes</taxon>
        <taxon>Agaricomycetidae</taxon>
        <taxon>Agaricales</taxon>
        <taxon>Marasmiineae</taxon>
        <taxon>Physalacriaceae</taxon>
        <taxon>Armillaria</taxon>
    </lineage>
</organism>
<feature type="non-terminal residue" evidence="1">
    <location>
        <position position="1"/>
    </location>
</feature>
<dbReference type="EMBL" id="JAUEPT010000063">
    <property type="protein sequence ID" value="KAK0435377.1"/>
    <property type="molecule type" value="Genomic_DNA"/>
</dbReference>
<evidence type="ECO:0000313" key="2">
    <source>
        <dbReference type="Proteomes" id="UP001175226"/>
    </source>
</evidence>
<evidence type="ECO:0000313" key="1">
    <source>
        <dbReference type="EMBL" id="KAK0435377.1"/>
    </source>
</evidence>
<proteinExistence type="predicted"/>
<comment type="caution">
    <text evidence="1">The sequence shown here is derived from an EMBL/GenBank/DDBJ whole genome shotgun (WGS) entry which is preliminary data.</text>
</comment>
<feature type="non-terminal residue" evidence="1">
    <location>
        <position position="80"/>
    </location>
</feature>
<reference evidence="1" key="1">
    <citation type="submission" date="2023-06" db="EMBL/GenBank/DDBJ databases">
        <authorList>
            <consortium name="Lawrence Berkeley National Laboratory"/>
            <person name="Ahrendt S."/>
            <person name="Sahu N."/>
            <person name="Indic B."/>
            <person name="Wong-Bajracharya J."/>
            <person name="Merenyi Z."/>
            <person name="Ke H.-M."/>
            <person name="Monk M."/>
            <person name="Kocsube S."/>
            <person name="Drula E."/>
            <person name="Lipzen A."/>
            <person name="Balint B."/>
            <person name="Henrissat B."/>
            <person name="Andreopoulos B."/>
            <person name="Martin F.M."/>
            <person name="Harder C.B."/>
            <person name="Rigling D."/>
            <person name="Ford K.L."/>
            <person name="Foster G.D."/>
            <person name="Pangilinan J."/>
            <person name="Papanicolaou A."/>
            <person name="Barry K."/>
            <person name="LaButti K."/>
            <person name="Viragh M."/>
            <person name="Koriabine M."/>
            <person name="Yan M."/>
            <person name="Riley R."/>
            <person name="Champramary S."/>
            <person name="Plett K.L."/>
            <person name="Tsai I.J."/>
            <person name="Slot J."/>
            <person name="Sipos G."/>
            <person name="Plett J."/>
            <person name="Nagy L.G."/>
            <person name="Grigoriev I.V."/>
        </authorList>
    </citation>
    <scope>NUCLEOTIDE SEQUENCE</scope>
    <source>
        <strain evidence="1">FPL87.14</strain>
    </source>
</reference>
<dbReference type="AlphaFoldDB" id="A0AA39MIB1"/>